<accession>A0A2G8LMP0</accession>
<gene>
    <name evidence="7" type="ORF">BSL78_01597</name>
</gene>
<organism evidence="7 8">
    <name type="scientific">Stichopus japonicus</name>
    <name type="common">Sea cucumber</name>
    <dbReference type="NCBI Taxonomy" id="307972"/>
    <lineage>
        <taxon>Eukaryota</taxon>
        <taxon>Metazoa</taxon>
        <taxon>Echinodermata</taxon>
        <taxon>Eleutherozoa</taxon>
        <taxon>Echinozoa</taxon>
        <taxon>Holothuroidea</taxon>
        <taxon>Aspidochirotacea</taxon>
        <taxon>Aspidochirotida</taxon>
        <taxon>Stichopodidae</taxon>
        <taxon>Apostichopus</taxon>
    </lineage>
</organism>
<dbReference type="PANTHER" id="PTHR21964">
    <property type="entry name" value="BREAST CANCER METASTASIS-SUPPRESSOR 1"/>
    <property type="match status" value="1"/>
</dbReference>
<comment type="subcellular location">
    <subcellularLocation>
        <location evidence="1">Nucleus</location>
    </subcellularLocation>
</comment>
<sequence>MQSNGRECAESDGEEMEVDHSSSESDKSDDEESESGSSGSEDSSEYNEGVSESRRLECLDFMNELEHQFNSLRDQLLLEKKLQTELKLEQIRREDGEEYIKPLDCLEQMKKKRLEIANILRELRQKNISNKYDCETKASREHLESEKRLVREALKADLEDKVRKLEEDRDNIDLTTEIWNHNQNLKDKGKKTDSQSSDRKKKPVSVSDILVKINRNTFNQVSIVIVAVKGTQAEIKHDKNHHSVRFVEGKLQYNGKWFHRKDRVLVRVKDESATKATITSINSWEVWIKKGDGLKFKVHLSSLEQGKATIKHIGS</sequence>
<reference evidence="7 8" key="1">
    <citation type="journal article" date="2017" name="PLoS Biol.">
        <title>The sea cucumber genome provides insights into morphological evolution and visceral regeneration.</title>
        <authorList>
            <person name="Zhang X."/>
            <person name="Sun L."/>
            <person name="Yuan J."/>
            <person name="Sun Y."/>
            <person name="Gao Y."/>
            <person name="Zhang L."/>
            <person name="Li S."/>
            <person name="Dai H."/>
            <person name="Hamel J.F."/>
            <person name="Liu C."/>
            <person name="Yu Y."/>
            <person name="Liu S."/>
            <person name="Lin W."/>
            <person name="Guo K."/>
            <person name="Jin S."/>
            <person name="Xu P."/>
            <person name="Storey K.B."/>
            <person name="Huan P."/>
            <person name="Zhang T."/>
            <person name="Zhou Y."/>
            <person name="Zhang J."/>
            <person name="Lin C."/>
            <person name="Li X."/>
            <person name="Xing L."/>
            <person name="Huo D."/>
            <person name="Sun M."/>
            <person name="Wang L."/>
            <person name="Mercier A."/>
            <person name="Li F."/>
            <person name="Yang H."/>
            <person name="Xiang J."/>
        </authorList>
    </citation>
    <scope>NUCLEOTIDE SEQUENCE [LARGE SCALE GENOMIC DNA]</scope>
    <source>
        <strain evidence="7">Shaxun</strain>
        <tissue evidence="7">Muscle</tissue>
    </source>
</reference>
<dbReference type="GO" id="GO:0010468">
    <property type="term" value="P:regulation of gene expression"/>
    <property type="evidence" value="ECO:0007669"/>
    <property type="project" value="UniProtKB-ARBA"/>
</dbReference>
<evidence type="ECO:0000256" key="2">
    <source>
        <dbReference type="ARBA" id="ARBA00022491"/>
    </source>
</evidence>
<dbReference type="Gene3D" id="1.20.5.1500">
    <property type="match status" value="1"/>
</dbReference>
<evidence type="ECO:0000256" key="3">
    <source>
        <dbReference type="ARBA" id="ARBA00023015"/>
    </source>
</evidence>
<dbReference type="OrthoDB" id="20886at2759"/>
<evidence type="ECO:0000313" key="7">
    <source>
        <dbReference type="EMBL" id="PIK61472.1"/>
    </source>
</evidence>
<evidence type="ECO:0000256" key="1">
    <source>
        <dbReference type="ARBA" id="ARBA00004123"/>
    </source>
</evidence>
<dbReference type="InterPro" id="IPR013907">
    <property type="entry name" value="Sds3"/>
</dbReference>
<dbReference type="Proteomes" id="UP000230750">
    <property type="component" value="Unassembled WGS sequence"/>
</dbReference>
<comment type="caution">
    <text evidence="7">The sequence shown here is derived from an EMBL/GenBank/DDBJ whole genome shotgun (WGS) entry which is preliminary data.</text>
</comment>
<proteinExistence type="predicted"/>
<keyword evidence="2" id="KW-0678">Repressor</keyword>
<evidence type="ECO:0000256" key="5">
    <source>
        <dbReference type="ARBA" id="ARBA00023242"/>
    </source>
</evidence>
<feature type="region of interest" description="Disordered" evidence="6">
    <location>
        <begin position="1"/>
        <end position="49"/>
    </location>
</feature>
<evidence type="ECO:0000256" key="6">
    <source>
        <dbReference type="SAM" id="MobiDB-lite"/>
    </source>
</evidence>
<dbReference type="GO" id="GO:0005654">
    <property type="term" value="C:nucleoplasm"/>
    <property type="evidence" value="ECO:0007669"/>
    <property type="project" value="UniProtKB-ARBA"/>
</dbReference>
<keyword evidence="5" id="KW-0539">Nucleus</keyword>
<dbReference type="AlphaFoldDB" id="A0A2G8LMP0"/>
<evidence type="ECO:0000313" key="8">
    <source>
        <dbReference type="Proteomes" id="UP000230750"/>
    </source>
</evidence>
<keyword evidence="3" id="KW-0805">Transcription regulation</keyword>
<dbReference type="STRING" id="307972.A0A2G8LMP0"/>
<name>A0A2G8LMP0_STIJA</name>
<protein>
    <submittedName>
        <fullName evidence="7">Putative breast cancer metastasis-suppressor 1-like protein</fullName>
    </submittedName>
</protein>
<dbReference type="SMART" id="SM01401">
    <property type="entry name" value="Sds3"/>
    <property type="match status" value="1"/>
</dbReference>
<evidence type="ECO:0000256" key="4">
    <source>
        <dbReference type="ARBA" id="ARBA00023163"/>
    </source>
</evidence>
<keyword evidence="4" id="KW-0804">Transcription</keyword>
<dbReference type="EMBL" id="MRZV01000031">
    <property type="protein sequence ID" value="PIK61472.1"/>
    <property type="molecule type" value="Genomic_DNA"/>
</dbReference>
<dbReference type="Pfam" id="PF08598">
    <property type="entry name" value="Sds3"/>
    <property type="match status" value="1"/>
</dbReference>
<keyword evidence="8" id="KW-1185">Reference proteome</keyword>